<dbReference type="InterPro" id="IPR003781">
    <property type="entry name" value="CoA-bd"/>
</dbReference>
<dbReference type="SUPFAM" id="SSF51735">
    <property type="entry name" value="NAD(P)-binding Rossmann-fold domains"/>
    <property type="match status" value="1"/>
</dbReference>
<comment type="pathway">
    <text evidence="4">Carbohydrate metabolism; tricarboxylic acid cycle; succinate from succinyl-CoA (ligase route): step 1/1.</text>
</comment>
<dbReference type="InterPro" id="IPR005810">
    <property type="entry name" value="CoA_lig_alpha"/>
</dbReference>
<dbReference type="PANTHER" id="PTHR11117:SF2">
    <property type="entry name" value="SUCCINATE--COA LIGASE [ADP_GDP-FORMING] SUBUNIT ALPHA, MITOCHONDRIAL"/>
    <property type="match status" value="1"/>
</dbReference>
<feature type="active site" description="Tele-phosphohistidine intermediate" evidence="4">
    <location>
        <position position="248"/>
    </location>
</feature>
<name>A0ABS5HIK6_9BACT</name>
<comment type="similarity">
    <text evidence="4">Belongs to the succinate/malate CoA ligase alpha subunit family.</text>
</comment>
<keyword evidence="7" id="KW-1185">Reference proteome</keyword>
<dbReference type="PRINTS" id="PR01798">
    <property type="entry name" value="SCOASYNTHASE"/>
</dbReference>
<comment type="function">
    <text evidence="4">Succinyl-CoA synthetase functions in the citric acid cycle (TCA), coupling the hydrolysis of succinyl-CoA to the synthesis of either ATP or GTP and thus represents the only step of substrate-level phosphorylation in the TCA. The alpha subunit of the enzyme binds the substrates coenzyme A and phosphate, while succinate binding and nucleotide specificity is provided by the beta subunit.</text>
</comment>
<dbReference type="Pfam" id="PF02629">
    <property type="entry name" value="CoA_binding"/>
    <property type="match status" value="1"/>
</dbReference>
<comment type="catalytic activity">
    <reaction evidence="4">
        <text>GTP + succinate + CoA = succinyl-CoA + GDP + phosphate</text>
        <dbReference type="Rhea" id="RHEA:22120"/>
        <dbReference type="ChEBI" id="CHEBI:30031"/>
        <dbReference type="ChEBI" id="CHEBI:37565"/>
        <dbReference type="ChEBI" id="CHEBI:43474"/>
        <dbReference type="ChEBI" id="CHEBI:57287"/>
        <dbReference type="ChEBI" id="CHEBI:57292"/>
        <dbReference type="ChEBI" id="CHEBI:58189"/>
    </reaction>
</comment>
<keyword evidence="2 4" id="KW-0436">Ligase</keyword>
<dbReference type="EMBL" id="JAGSSW010000004">
    <property type="protein sequence ID" value="MBR8463963.1"/>
    <property type="molecule type" value="Genomic_DNA"/>
</dbReference>
<evidence type="ECO:0000313" key="7">
    <source>
        <dbReference type="Proteomes" id="UP000682951"/>
    </source>
</evidence>
<dbReference type="Proteomes" id="UP000682951">
    <property type="component" value="Unassembled WGS sequence"/>
</dbReference>
<dbReference type="GO" id="GO:0004775">
    <property type="term" value="F:succinate-CoA ligase (ADP-forming) activity"/>
    <property type="evidence" value="ECO:0007669"/>
    <property type="project" value="UniProtKB-EC"/>
</dbReference>
<comment type="caution">
    <text evidence="6">The sequence shown here is derived from an EMBL/GenBank/DDBJ whole genome shotgun (WGS) entry which is preliminary data.</text>
</comment>
<feature type="binding site" evidence="4">
    <location>
        <begin position="17"/>
        <end position="20"/>
    </location>
    <ligand>
        <name>CoA</name>
        <dbReference type="ChEBI" id="CHEBI:57287"/>
    </ligand>
</feature>
<dbReference type="SUPFAM" id="SSF52210">
    <property type="entry name" value="Succinyl-CoA synthetase domains"/>
    <property type="match status" value="1"/>
</dbReference>
<dbReference type="PANTHER" id="PTHR11117">
    <property type="entry name" value="SUCCINYL-COA LIGASE SUBUNIT ALPHA"/>
    <property type="match status" value="1"/>
</dbReference>
<dbReference type="Gene3D" id="3.40.50.261">
    <property type="entry name" value="Succinyl-CoA synthetase domains"/>
    <property type="match status" value="1"/>
</dbReference>
<dbReference type="InterPro" id="IPR033847">
    <property type="entry name" value="Citrt_syn/SCS-alpha_CS"/>
</dbReference>
<evidence type="ECO:0000313" key="6">
    <source>
        <dbReference type="EMBL" id="MBR8463963.1"/>
    </source>
</evidence>
<dbReference type="PROSITE" id="PS01216">
    <property type="entry name" value="SUCCINYL_COA_LIG_1"/>
    <property type="match status" value="1"/>
</dbReference>
<evidence type="ECO:0000256" key="4">
    <source>
        <dbReference type="HAMAP-Rule" id="MF_01988"/>
    </source>
</evidence>
<gene>
    <name evidence="4 6" type="primary">sucD</name>
    <name evidence="6" type="ORF">KDD93_05160</name>
</gene>
<dbReference type="InterPro" id="IPR016102">
    <property type="entry name" value="Succinyl-CoA_synth-like"/>
</dbReference>
<feature type="binding site" evidence="4">
    <location>
        <position position="161"/>
    </location>
    <ligand>
        <name>substrate</name>
        <note>ligand shared with subunit beta</note>
    </ligand>
</feature>
<proteinExistence type="inferred from homology"/>
<dbReference type="NCBIfam" id="TIGR01019">
    <property type="entry name" value="sucCoAalpha"/>
    <property type="match status" value="1"/>
</dbReference>
<comment type="subunit">
    <text evidence="4">Heterotetramer of two alpha and two beta subunits.</text>
</comment>
<dbReference type="Pfam" id="PF00549">
    <property type="entry name" value="Ligase_CoA"/>
    <property type="match status" value="1"/>
</dbReference>
<evidence type="ECO:0000256" key="3">
    <source>
        <dbReference type="ARBA" id="ARBA00022741"/>
    </source>
</evidence>
<dbReference type="SMART" id="SM00881">
    <property type="entry name" value="CoA_binding"/>
    <property type="match status" value="1"/>
</dbReference>
<keyword evidence="3 4" id="KW-0547">Nucleotide-binding</keyword>
<accession>A0ABS5HIK6</accession>
<dbReference type="InterPro" id="IPR036291">
    <property type="entry name" value="NAD(P)-bd_dom_sf"/>
</dbReference>
<dbReference type="RefSeq" id="WP_212141971.1">
    <property type="nucleotide sequence ID" value="NZ_JAGSSW010000004.1"/>
</dbReference>
<dbReference type="InterPro" id="IPR005811">
    <property type="entry name" value="SUCC_ACL_C"/>
</dbReference>
<comment type="catalytic activity">
    <reaction evidence="4">
        <text>succinate + ATP + CoA = succinyl-CoA + ADP + phosphate</text>
        <dbReference type="Rhea" id="RHEA:17661"/>
        <dbReference type="ChEBI" id="CHEBI:30031"/>
        <dbReference type="ChEBI" id="CHEBI:30616"/>
        <dbReference type="ChEBI" id="CHEBI:43474"/>
        <dbReference type="ChEBI" id="CHEBI:57287"/>
        <dbReference type="ChEBI" id="CHEBI:57292"/>
        <dbReference type="ChEBI" id="CHEBI:456216"/>
        <dbReference type="EC" id="6.2.1.5"/>
    </reaction>
</comment>
<protein>
    <recommendedName>
        <fullName evidence="4">Succinate--CoA ligase [ADP-forming] subunit alpha</fullName>
        <ecNumber evidence="4">6.2.1.5</ecNumber>
    </recommendedName>
    <alternativeName>
        <fullName evidence="4">Succinyl-CoA synthetase subunit alpha</fullName>
        <shortName evidence="4">SCS-alpha</shortName>
    </alternativeName>
</protein>
<evidence type="ECO:0000256" key="1">
    <source>
        <dbReference type="ARBA" id="ARBA00022532"/>
    </source>
</evidence>
<keyword evidence="1 4" id="KW-0816">Tricarboxylic acid cycle</keyword>
<dbReference type="HAMAP" id="MF_01988">
    <property type="entry name" value="Succ_CoA_alpha"/>
    <property type="match status" value="1"/>
</dbReference>
<organism evidence="6 7">
    <name type="scientific">Campylobacter anatolicus</name>
    <dbReference type="NCBI Taxonomy" id="2829105"/>
    <lineage>
        <taxon>Bacteria</taxon>
        <taxon>Pseudomonadati</taxon>
        <taxon>Campylobacterota</taxon>
        <taxon>Epsilonproteobacteria</taxon>
        <taxon>Campylobacterales</taxon>
        <taxon>Campylobacteraceae</taxon>
        <taxon>Campylobacter</taxon>
    </lineage>
</organism>
<reference evidence="6 7" key="1">
    <citation type="submission" date="2021-04" db="EMBL/GenBank/DDBJ databases">
        <title>Molecular and phenotypic characterization and identification of bacterial isolates recovered from the Anatolian ground squirrels (Spermophilus xanthoprymnus) and which have the potential to form a new species in the Campylobacter genus.</title>
        <authorList>
            <person name="Aydin F."/>
            <person name="Abay S."/>
            <person name="Kayman T."/>
            <person name="Karakaya E."/>
            <person name="Mustak H.K."/>
            <person name="Mustak I.B."/>
            <person name="Bilgin N."/>
            <person name="Duzler A."/>
            <person name="Sahin O."/>
            <person name="Guran O."/>
            <person name="Saticioglu I.B."/>
        </authorList>
    </citation>
    <scope>NUCLEOTIDE SEQUENCE [LARGE SCALE GENOMIC DNA]</scope>
    <source>
        <strain evidence="7">faydin-G24</strain>
    </source>
</reference>
<feature type="binding site" evidence="4">
    <location>
        <begin position="96"/>
        <end position="98"/>
    </location>
    <ligand>
        <name>CoA</name>
        <dbReference type="ChEBI" id="CHEBI:57287"/>
    </ligand>
</feature>
<evidence type="ECO:0000259" key="5">
    <source>
        <dbReference type="SMART" id="SM00881"/>
    </source>
</evidence>
<feature type="domain" description="CoA-binding" evidence="5">
    <location>
        <begin position="4"/>
        <end position="100"/>
    </location>
</feature>
<evidence type="ECO:0000256" key="2">
    <source>
        <dbReference type="ARBA" id="ARBA00022598"/>
    </source>
</evidence>
<feature type="binding site" evidence="4">
    <location>
        <position position="43"/>
    </location>
    <ligand>
        <name>CoA</name>
        <dbReference type="ChEBI" id="CHEBI:57287"/>
    </ligand>
</feature>
<dbReference type="PIRSF" id="PIRSF001553">
    <property type="entry name" value="SucCS_alpha"/>
    <property type="match status" value="1"/>
</dbReference>
<dbReference type="Gene3D" id="3.40.50.720">
    <property type="entry name" value="NAD(P)-binding Rossmann-like Domain"/>
    <property type="match status" value="1"/>
</dbReference>
<dbReference type="EC" id="6.2.1.5" evidence="4"/>
<dbReference type="NCBIfam" id="NF004230">
    <property type="entry name" value="PRK05678.1"/>
    <property type="match status" value="1"/>
</dbReference>
<sequence>MSILIDKNTRVIVQGITGKEGSFHTQSCLEYGTKIVAGVTPFKGGSQHLGVRIYNTMNEAVAESGADTSMIFVPAKFCKNAIIEAADAGIKLCVVITEHVPILDMLKAKDYANKHGMRIIGPNCPGIISSGKCKLGIMPSSVFERDCINIGIISKSGTLTYEAANQIRKAGFGISTAVGIGGDAVIGMAYDELLTLFANDDDTKAIVMIGEIGGELESRAADVIRNLNKPVVAFIAGASAPKGRKMGHAGAIINSKNASADAKLELLTNIGVYTTNNPANIGEIVKEIFKKGKL</sequence>